<evidence type="ECO:0000313" key="1">
    <source>
        <dbReference type="EMBL" id="GGP07889.1"/>
    </source>
</evidence>
<protein>
    <submittedName>
        <fullName evidence="1">Uncharacterized protein</fullName>
    </submittedName>
</protein>
<reference evidence="2" key="1">
    <citation type="journal article" date="2019" name="Int. J. Syst. Evol. Microbiol.">
        <title>The Global Catalogue of Microorganisms (GCM) 10K type strain sequencing project: providing services to taxonomists for standard genome sequencing and annotation.</title>
        <authorList>
            <consortium name="The Broad Institute Genomics Platform"/>
            <consortium name="The Broad Institute Genome Sequencing Center for Infectious Disease"/>
            <person name="Wu L."/>
            <person name="Ma J."/>
        </authorList>
    </citation>
    <scope>NUCLEOTIDE SEQUENCE [LARGE SCALE GENOMIC DNA]</scope>
    <source>
        <strain evidence="2">CGMCC 1.7693</strain>
    </source>
</reference>
<proteinExistence type="predicted"/>
<accession>A0ABQ2NQ35</accession>
<evidence type="ECO:0000313" key="2">
    <source>
        <dbReference type="Proteomes" id="UP000641206"/>
    </source>
</evidence>
<dbReference type="EMBL" id="BMLW01000001">
    <property type="protein sequence ID" value="GGP07889.1"/>
    <property type="molecule type" value="Genomic_DNA"/>
</dbReference>
<gene>
    <name evidence="1" type="ORF">GCM10011346_05940</name>
</gene>
<keyword evidence="2" id="KW-1185">Reference proteome</keyword>
<organism evidence="1 2">
    <name type="scientific">Oceanobacillus neutriphilus</name>
    <dbReference type="NCBI Taxonomy" id="531815"/>
    <lineage>
        <taxon>Bacteria</taxon>
        <taxon>Bacillati</taxon>
        <taxon>Bacillota</taxon>
        <taxon>Bacilli</taxon>
        <taxon>Bacillales</taxon>
        <taxon>Bacillaceae</taxon>
        <taxon>Oceanobacillus</taxon>
    </lineage>
</organism>
<sequence>MVIYFNVVKGYLDGWSSTSEGFEYKLEVENTHEVLINPFIFKFENGELIKDEEYQKQLIGQEEIRKSIPNSEEINAIAILELAEMVFMTKRSTNEKR</sequence>
<dbReference type="Proteomes" id="UP000641206">
    <property type="component" value="Unassembled WGS sequence"/>
</dbReference>
<name>A0ABQ2NQ35_9BACI</name>
<comment type="caution">
    <text evidence="1">The sequence shown here is derived from an EMBL/GenBank/DDBJ whole genome shotgun (WGS) entry which is preliminary data.</text>
</comment>